<evidence type="ECO:0000313" key="14">
    <source>
        <dbReference type="EMBL" id="WLV25938.1"/>
    </source>
</evidence>
<gene>
    <name evidence="14" type="ORF">QR721_07000</name>
</gene>
<evidence type="ECO:0000256" key="8">
    <source>
        <dbReference type="ARBA" id="ARBA00022833"/>
    </source>
</evidence>
<evidence type="ECO:0000256" key="4">
    <source>
        <dbReference type="ARBA" id="ARBA00012783"/>
    </source>
</evidence>
<keyword evidence="7 12" id="KW-0378">Hydrolase</keyword>
<dbReference type="EC" id="3.5.4.5" evidence="4 12"/>
<feature type="domain" description="CMP/dCMP-type deaminase" evidence="13">
    <location>
        <begin position="1"/>
        <end position="128"/>
    </location>
</feature>
<dbReference type="NCBIfam" id="TIGR01354">
    <property type="entry name" value="cyt_deam_tetra"/>
    <property type="match status" value="1"/>
</dbReference>
<evidence type="ECO:0000259" key="13">
    <source>
        <dbReference type="PROSITE" id="PS51747"/>
    </source>
</evidence>
<proteinExistence type="inferred from homology"/>
<keyword evidence="15" id="KW-1185">Reference proteome</keyword>
<dbReference type="InterPro" id="IPR050202">
    <property type="entry name" value="Cyt/Deoxycyt_deaminase"/>
</dbReference>
<dbReference type="SUPFAM" id="SSF53927">
    <property type="entry name" value="Cytidine deaminase-like"/>
    <property type="match status" value="1"/>
</dbReference>
<comment type="function">
    <text evidence="2 12">This enzyme scavenges exogenous and endogenous cytidine and 2'-deoxycytidine for UMP synthesis.</text>
</comment>
<protein>
    <recommendedName>
        <fullName evidence="5 12">Cytidine deaminase</fullName>
        <ecNumber evidence="4 12">3.5.4.5</ecNumber>
    </recommendedName>
    <alternativeName>
        <fullName evidence="9 12">Cytidine aminohydrolase</fullName>
    </alternativeName>
</protein>
<dbReference type="RefSeq" id="WP_348029728.1">
    <property type="nucleotide sequence ID" value="NZ_CP129113.1"/>
</dbReference>
<evidence type="ECO:0000256" key="10">
    <source>
        <dbReference type="ARBA" id="ARBA00049252"/>
    </source>
</evidence>
<dbReference type="InterPro" id="IPR016193">
    <property type="entry name" value="Cytidine_deaminase-like"/>
</dbReference>
<comment type="similarity">
    <text evidence="3 12">Belongs to the cytidine and deoxycytidylate deaminase family.</text>
</comment>
<dbReference type="InterPro" id="IPR006262">
    <property type="entry name" value="Cyt_deam_tetra"/>
</dbReference>
<evidence type="ECO:0000256" key="2">
    <source>
        <dbReference type="ARBA" id="ARBA00003949"/>
    </source>
</evidence>
<dbReference type="PROSITE" id="PS51747">
    <property type="entry name" value="CYT_DCMP_DEAMINASES_2"/>
    <property type="match status" value="1"/>
</dbReference>
<dbReference type="Pfam" id="PF00383">
    <property type="entry name" value="dCMP_cyt_deam_1"/>
    <property type="match status" value="1"/>
</dbReference>
<evidence type="ECO:0000256" key="12">
    <source>
        <dbReference type="RuleBase" id="RU364006"/>
    </source>
</evidence>
<accession>A0ABY9L2B4</accession>
<evidence type="ECO:0000256" key="9">
    <source>
        <dbReference type="ARBA" id="ARBA00032005"/>
    </source>
</evidence>
<comment type="catalytic activity">
    <reaction evidence="10 12">
        <text>2'-deoxycytidine + H2O + H(+) = 2'-deoxyuridine + NH4(+)</text>
        <dbReference type="Rhea" id="RHEA:13433"/>
        <dbReference type="ChEBI" id="CHEBI:15377"/>
        <dbReference type="ChEBI" id="CHEBI:15378"/>
        <dbReference type="ChEBI" id="CHEBI:15698"/>
        <dbReference type="ChEBI" id="CHEBI:16450"/>
        <dbReference type="ChEBI" id="CHEBI:28938"/>
        <dbReference type="EC" id="3.5.4.5"/>
    </reaction>
</comment>
<dbReference type="InterPro" id="IPR016192">
    <property type="entry name" value="APOBEC/CMP_deaminase_Zn-bd"/>
</dbReference>
<dbReference type="PROSITE" id="PS00903">
    <property type="entry name" value="CYT_DCMP_DEAMINASES_1"/>
    <property type="match status" value="1"/>
</dbReference>
<dbReference type="EMBL" id="CP129113">
    <property type="protein sequence ID" value="WLV25938.1"/>
    <property type="molecule type" value="Genomic_DNA"/>
</dbReference>
<evidence type="ECO:0000256" key="6">
    <source>
        <dbReference type="ARBA" id="ARBA00022723"/>
    </source>
</evidence>
<comment type="cofactor">
    <cofactor evidence="1 12">
        <name>Zn(2+)</name>
        <dbReference type="ChEBI" id="CHEBI:29105"/>
    </cofactor>
</comment>
<dbReference type="Gene3D" id="3.40.140.10">
    <property type="entry name" value="Cytidine Deaminase, domain 2"/>
    <property type="match status" value="1"/>
</dbReference>
<evidence type="ECO:0000313" key="15">
    <source>
        <dbReference type="Proteomes" id="UP001180087"/>
    </source>
</evidence>
<dbReference type="PANTHER" id="PTHR11644">
    <property type="entry name" value="CYTIDINE DEAMINASE"/>
    <property type="match status" value="1"/>
</dbReference>
<reference evidence="14" key="1">
    <citation type="submission" date="2023-06" db="EMBL/GenBank/DDBJ databases">
        <title>A Treasure from Seagulls: Isolation and Description of Aciduricobacillus qingdaonensis gen. nov., sp. nov., a Rare Obligately Uric Acid-utilizing Member in the Family Bacillaceae.</title>
        <authorList>
            <person name="Liu W."/>
            <person name="Wang B."/>
        </authorList>
    </citation>
    <scope>NUCLEOTIDE SEQUENCE</scope>
    <source>
        <strain evidence="14">44XB</strain>
    </source>
</reference>
<dbReference type="GO" id="GO:0004126">
    <property type="term" value="F:cytidine deaminase activity"/>
    <property type="evidence" value="ECO:0007669"/>
    <property type="project" value="UniProtKB-EC"/>
</dbReference>
<organism evidence="14 15">
    <name type="scientific">Aciduricibacillus chroicocephali</name>
    <dbReference type="NCBI Taxonomy" id="3054939"/>
    <lineage>
        <taxon>Bacteria</taxon>
        <taxon>Bacillati</taxon>
        <taxon>Bacillota</taxon>
        <taxon>Bacilli</taxon>
        <taxon>Bacillales</taxon>
        <taxon>Bacillaceae</taxon>
        <taxon>Aciduricibacillus</taxon>
    </lineage>
</organism>
<dbReference type="NCBIfam" id="NF004064">
    <property type="entry name" value="PRK05578.1"/>
    <property type="match status" value="1"/>
</dbReference>
<keyword evidence="8 12" id="KW-0862">Zinc</keyword>
<keyword evidence="6 12" id="KW-0479">Metal-binding</keyword>
<evidence type="ECO:0000256" key="3">
    <source>
        <dbReference type="ARBA" id="ARBA00006576"/>
    </source>
</evidence>
<evidence type="ECO:0000256" key="11">
    <source>
        <dbReference type="ARBA" id="ARBA00049558"/>
    </source>
</evidence>
<evidence type="ECO:0000256" key="1">
    <source>
        <dbReference type="ARBA" id="ARBA00001947"/>
    </source>
</evidence>
<sequence>MNKEELIQKAIEARELAYAPYSNFSVGAVVLTDSGKIYTGCNIENAAYPVTCCAERTAIFSAIANGEKNFTALAVVADTEKPVSPCGSCRQVMSEFFQASTPVTMANLKGETVTFSVSELLPLSFGLKQLPEDR</sequence>
<dbReference type="Proteomes" id="UP001180087">
    <property type="component" value="Chromosome"/>
</dbReference>
<dbReference type="PANTHER" id="PTHR11644:SF2">
    <property type="entry name" value="CYTIDINE DEAMINASE"/>
    <property type="match status" value="1"/>
</dbReference>
<evidence type="ECO:0000256" key="5">
    <source>
        <dbReference type="ARBA" id="ARBA00018266"/>
    </source>
</evidence>
<evidence type="ECO:0000256" key="7">
    <source>
        <dbReference type="ARBA" id="ARBA00022801"/>
    </source>
</evidence>
<comment type="catalytic activity">
    <reaction evidence="11 12">
        <text>cytidine + H2O + H(+) = uridine + NH4(+)</text>
        <dbReference type="Rhea" id="RHEA:16069"/>
        <dbReference type="ChEBI" id="CHEBI:15377"/>
        <dbReference type="ChEBI" id="CHEBI:15378"/>
        <dbReference type="ChEBI" id="CHEBI:16704"/>
        <dbReference type="ChEBI" id="CHEBI:17562"/>
        <dbReference type="ChEBI" id="CHEBI:28938"/>
        <dbReference type="EC" id="3.5.4.5"/>
    </reaction>
</comment>
<dbReference type="InterPro" id="IPR002125">
    <property type="entry name" value="CMP_dCMP_dom"/>
</dbReference>
<dbReference type="CDD" id="cd01283">
    <property type="entry name" value="cytidine_deaminase"/>
    <property type="match status" value="1"/>
</dbReference>
<name>A0ABY9L2B4_9BACI</name>